<dbReference type="RefSeq" id="WP_113646370.1">
    <property type="nucleotide sequence ID" value="NZ_QMHN01000001.1"/>
</dbReference>
<gene>
    <name evidence="2" type="ORF">DPV69_06035</name>
</gene>
<feature type="signal peptide" evidence="1">
    <location>
        <begin position="1"/>
        <end position="21"/>
    </location>
</feature>
<reference evidence="2 3" key="1">
    <citation type="submission" date="2018-06" db="EMBL/GenBank/DDBJ databases">
        <title>Pedobacter endophyticus sp. nov., an endophytic bacterium isolated from a leaf of Triticum aestivum.</title>
        <authorList>
            <person name="Zhang L."/>
        </authorList>
    </citation>
    <scope>NUCLEOTIDE SEQUENCE [LARGE SCALE GENOMIC DNA]</scope>
    <source>
        <strain evidence="2 3">CM134L-2</strain>
    </source>
</reference>
<sequence length="181" mass="21133">MKSLKAILAAFLLLQAVISFGQTKEETLEWLNRNGKAFLRTTECERPFNDERIYIKHYIEIEKDILKVFGDESFSKRTVRRTYFKYINWNQILYEDVSTVPIEVNLSDKCPEFKYFKVKVLGYKSGYKPDDKEARNDEGCANDCTIYLAFDSNNLENAKRTLKAIMHLAKLSGAKENKQTF</sequence>
<evidence type="ECO:0000313" key="2">
    <source>
        <dbReference type="EMBL" id="RWU10888.1"/>
    </source>
</evidence>
<dbReference type="Proteomes" id="UP000284120">
    <property type="component" value="Unassembled WGS sequence"/>
</dbReference>
<dbReference type="OrthoDB" id="1449691at2"/>
<keyword evidence="1" id="KW-0732">Signal</keyword>
<dbReference type="EMBL" id="SAYW01000001">
    <property type="protein sequence ID" value="RWU10888.1"/>
    <property type="molecule type" value="Genomic_DNA"/>
</dbReference>
<dbReference type="AlphaFoldDB" id="A0A3S3QIC7"/>
<evidence type="ECO:0000256" key="1">
    <source>
        <dbReference type="SAM" id="SignalP"/>
    </source>
</evidence>
<evidence type="ECO:0000313" key="3">
    <source>
        <dbReference type="Proteomes" id="UP000284120"/>
    </source>
</evidence>
<accession>A0A3S3QIC7</accession>
<comment type="caution">
    <text evidence="2">The sequence shown here is derived from an EMBL/GenBank/DDBJ whole genome shotgun (WGS) entry which is preliminary data.</text>
</comment>
<proteinExistence type="predicted"/>
<evidence type="ECO:0008006" key="4">
    <source>
        <dbReference type="Google" id="ProtNLM"/>
    </source>
</evidence>
<protein>
    <recommendedName>
        <fullName evidence="4">DUF4468 domain-containing protein</fullName>
    </recommendedName>
</protein>
<name>A0A3S3QIC7_9SPHI</name>
<keyword evidence="3" id="KW-1185">Reference proteome</keyword>
<organism evidence="2 3">
    <name type="scientific">Pedobacter chitinilyticus</name>
    <dbReference type="NCBI Taxonomy" id="2233776"/>
    <lineage>
        <taxon>Bacteria</taxon>
        <taxon>Pseudomonadati</taxon>
        <taxon>Bacteroidota</taxon>
        <taxon>Sphingobacteriia</taxon>
        <taxon>Sphingobacteriales</taxon>
        <taxon>Sphingobacteriaceae</taxon>
        <taxon>Pedobacter</taxon>
    </lineage>
</organism>
<feature type="chain" id="PRO_5018787310" description="DUF4468 domain-containing protein" evidence="1">
    <location>
        <begin position="22"/>
        <end position="181"/>
    </location>
</feature>